<evidence type="ECO:0000256" key="7">
    <source>
        <dbReference type="ARBA" id="ARBA00022989"/>
    </source>
</evidence>
<evidence type="ECO:0000256" key="4">
    <source>
        <dbReference type="ARBA" id="ARBA00022692"/>
    </source>
</evidence>
<dbReference type="PANTHER" id="PTHR48176">
    <property type="entry name" value="DDRGK DOMAIN-CONTAINING PROTEIN 1"/>
    <property type="match status" value="1"/>
</dbReference>
<comment type="subcellular location">
    <subcellularLocation>
        <location evidence="1">Endoplasmic reticulum membrane</location>
        <topology evidence="1">Single-pass membrane protein</topology>
    </subcellularLocation>
</comment>
<feature type="compositionally biased region" description="Basic residues" evidence="10">
    <location>
        <begin position="54"/>
        <end position="63"/>
    </location>
</feature>
<feature type="region of interest" description="Disordered" evidence="10">
    <location>
        <begin position="281"/>
        <end position="302"/>
    </location>
</feature>
<name>A0A5J9VX29_9POAL</name>
<reference evidence="12 13" key="1">
    <citation type="journal article" date="2019" name="Sci. Rep.">
        <title>A high-quality genome of Eragrostis curvula grass provides insights into Poaceae evolution and supports new strategies to enhance forage quality.</title>
        <authorList>
            <person name="Carballo J."/>
            <person name="Santos B.A.C.M."/>
            <person name="Zappacosta D."/>
            <person name="Garbus I."/>
            <person name="Selva J.P."/>
            <person name="Gallo C.A."/>
            <person name="Diaz A."/>
            <person name="Albertini E."/>
            <person name="Caccamo M."/>
            <person name="Echenique V."/>
        </authorList>
    </citation>
    <scope>NUCLEOTIDE SEQUENCE [LARGE SCALE GENOMIC DNA]</scope>
    <source>
        <strain evidence="13">cv. Victoria</strain>
        <tissue evidence="12">Leaf</tissue>
    </source>
</reference>
<comment type="caution">
    <text evidence="12">The sequence shown here is derived from an EMBL/GenBank/DDBJ whole genome shotgun (WGS) entry which is preliminary data.</text>
</comment>
<feature type="transmembrane region" description="Helical" evidence="11">
    <location>
        <begin position="6"/>
        <end position="25"/>
    </location>
</feature>
<proteinExistence type="inferred from homology"/>
<evidence type="ECO:0000313" key="13">
    <source>
        <dbReference type="Proteomes" id="UP000324897"/>
    </source>
</evidence>
<dbReference type="Proteomes" id="UP000324897">
    <property type="component" value="Chromosome 4"/>
</dbReference>
<dbReference type="InterPro" id="IPR036388">
    <property type="entry name" value="WH-like_DNA-bd_sf"/>
</dbReference>
<dbReference type="SMART" id="SM01128">
    <property type="entry name" value="DDRGK"/>
    <property type="match status" value="1"/>
</dbReference>
<dbReference type="Pfam" id="PF09756">
    <property type="entry name" value="DDRGK"/>
    <property type="match status" value="1"/>
</dbReference>
<evidence type="ECO:0000256" key="3">
    <source>
        <dbReference type="ARBA" id="ARBA00018218"/>
    </source>
</evidence>
<dbReference type="GO" id="GO:0044389">
    <property type="term" value="F:ubiquitin-like protein ligase binding"/>
    <property type="evidence" value="ECO:0007669"/>
    <property type="project" value="TreeGrafter"/>
</dbReference>
<evidence type="ECO:0000256" key="10">
    <source>
        <dbReference type="SAM" id="MobiDB-lite"/>
    </source>
</evidence>
<evidence type="ECO:0000256" key="11">
    <source>
        <dbReference type="SAM" id="Phobius"/>
    </source>
</evidence>
<dbReference type="Gramene" id="TVU40196">
    <property type="protein sequence ID" value="TVU40196"/>
    <property type="gene ID" value="EJB05_13647"/>
</dbReference>
<dbReference type="FunFam" id="1.10.10.10:FF:000143">
    <property type="entry name" value="DDRGK domain-containing protein 1"/>
    <property type="match status" value="1"/>
</dbReference>
<sequence>MDGGGVLGAVVCMLLVFVIFPLLLWRRRSDAATADNHRLPPQPLEADRVIHRGAAPRRMRRRPAAASSSAASSSRDDAEDDGESDEEEVEENSRKSSKKEKKRQERERQRQADEAARESRNTKKDRYEEMRRKKDEEREAQERLMEEEARARKAKEEEAAAQEFEKWKDAFSVDAEGTTESETQDDGQGLLHNFVEYIKKQKCVPLEDLAAEFRMRTQDCINRIVTLESMDRLSGVMDDRGKFIYISTEEMKAVAEYIRKEGRVSIPHLANNSNQFIDLEPKAQYGEEESQQADSAVAGTEP</sequence>
<comment type="function">
    <text evidence="9">Substrate adapter for ufmylation, the covalent attachment of the ubiquitin-like modifier UFM1 to substrate proteins.</text>
</comment>
<keyword evidence="8 11" id="KW-0472">Membrane</keyword>
<evidence type="ECO:0000256" key="9">
    <source>
        <dbReference type="ARBA" id="ARBA00023438"/>
    </source>
</evidence>
<feature type="compositionally biased region" description="Low complexity" evidence="10">
    <location>
        <begin position="64"/>
        <end position="73"/>
    </location>
</feature>
<feature type="compositionally biased region" description="Acidic residues" evidence="10">
    <location>
        <begin position="77"/>
        <end position="90"/>
    </location>
</feature>
<evidence type="ECO:0000256" key="6">
    <source>
        <dbReference type="ARBA" id="ARBA00022824"/>
    </source>
</evidence>
<gene>
    <name evidence="12" type="ORF">EJB05_13647</name>
</gene>
<dbReference type="EMBL" id="RWGY01000007">
    <property type="protein sequence ID" value="TVU40196.1"/>
    <property type="molecule type" value="Genomic_DNA"/>
</dbReference>
<evidence type="ECO:0000313" key="12">
    <source>
        <dbReference type="EMBL" id="TVU40196.1"/>
    </source>
</evidence>
<keyword evidence="4 11" id="KW-0812">Transmembrane</keyword>
<keyword evidence="13" id="KW-1185">Reference proteome</keyword>
<feature type="region of interest" description="Disordered" evidence="10">
    <location>
        <begin position="34"/>
        <end position="163"/>
    </location>
</feature>
<dbReference type="GO" id="GO:0005789">
    <property type="term" value="C:endoplasmic reticulum membrane"/>
    <property type="evidence" value="ECO:0007669"/>
    <property type="project" value="UniProtKB-SubCell"/>
</dbReference>
<dbReference type="OrthoDB" id="2285710at2759"/>
<feature type="compositionally biased region" description="Basic and acidic residues" evidence="10">
    <location>
        <begin position="102"/>
        <end position="163"/>
    </location>
</feature>
<keyword evidence="5" id="KW-0833">Ubl conjugation pathway</keyword>
<dbReference type="SUPFAM" id="SSF46785">
    <property type="entry name" value="Winged helix' DNA-binding domain"/>
    <property type="match status" value="1"/>
</dbReference>
<dbReference type="InterPro" id="IPR050899">
    <property type="entry name" value="DDRGK_domain-containing"/>
</dbReference>
<keyword evidence="6" id="KW-0256">Endoplasmic reticulum</keyword>
<organism evidence="12 13">
    <name type="scientific">Eragrostis curvula</name>
    <name type="common">weeping love grass</name>
    <dbReference type="NCBI Taxonomy" id="38414"/>
    <lineage>
        <taxon>Eukaryota</taxon>
        <taxon>Viridiplantae</taxon>
        <taxon>Streptophyta</taxon>
        <taxon>Embryophyta</taxon>
        <taxon>Tracheophyta</taxon>
        <taxon>Spermatophyta</taxon>
        <taxon>Magnoliopsida</taxon>
        <taxon>Liliopsida</taxon>
        <taxon>Poales</taxon>
        <taxon>Poaceae</taxon>
        <taxon>PACMAD clade</taxon>
        <taxon>Chloridoideae</taxon>
        <taxon>Eragrostideae</taxon>
        <taxon>Eragrostidinae</taxon>
        <taxon>Eragrostis</taxon>
    </lineage>
</organism>
<dbReference type="PANTHER" id="PTHR48176:SF1">
    <property type="entry name" value="DDRGK DOMAIN-CONTAINING PROTEIN 1"/>
    <property type="match status" value="1"/>
</dbReference>
<evidence type="ECO:0000256" key="8">
    <source>
        <dbReference type="ARBA" id="ARBA00023136"/>
    </source>
</evidence>
<dbReference type="InterPro" id="IPR019153">
    <property type="entry name" value="DDRGK_dom-contain"/>
</dbReference>
<dbReference type="Gene3D" id="1.10.10.10">
    <property type="entry name" value="Winged helix-like DNA-binding domain superfamily/Winged helix DNA-binding domain"/>
    <property type="match status" value="1"/>
</dbReference>
<comment type="similarity">
    <text evidence="2">Belongs to the DDRGK1 family.</text>
</comment>
<keyword evidence="7 11" id="KW-1133">Transmembrane helix</keyword>
<dbReference type="InterPro" id="IPR036390">
    <property type="entry name" value="WH_DNA-bd_sf"/>
</dbReference>
<evidence type="ECO:0000256" key="1">
    <source>
        <dbReference type="ARBA" id="ARBA00004389"/>
    </source>
</evidence>
<evidence type="ECO:0000256" key="2">
    <source>
        <dbReference type="ARBA" id="ARBA00009829"/>
    </source>
</evidence>
<accession>A0A5J9VX29</accession>
<evidence type="ECO:0000256" key="5">
    <source>
        <dbReference type="ARBA" id="ARBA00022786"/>
    </source>
</evidence>
<protein>
    <recommendedName>
        <fullName evidence="3">DDRGK domain-containing protein 1</fullName>
    </recommendedName>
</protein>
<dbReference type="AlphaFoldDB" id="A0A5J9VX29"/>